<dbReference type="InterPro" id="IPR050556">
    <property type="entry name" value="Type_II_TA_system_RNase"/>
</dbReference>
<dbReference type="OrthoDB" id="9811788at2"/>
<reference evidence="9 10" key="1">
    <citation type="submission" date="2018-08" db="EMBL/GenBank/DDBJ databases">
        <title>Meiothermus terrae DSM 26712 genome sequencing project.</title>
        <authorList>
            <person name="Da Costa M.S."/>
            <person name="Albuquerque L."/>
            <person name="Raposo P."/>
            <person name="Froufe H.J.C."/>
            <person name="Barroso C.S."/>
            <person name="Egas C."/>
        </authorList>
    </citation>
    <scope>NUCLEOTIDE SEQUENCE [LARGE SCALE GENOMIC DNA]</scope>
    <source>
        <strain evidence="9 10">DSM 26712</strain>
    </source>
</reference>
<dbReference type="RefSeq" id="WP_119314466.1">
    <property type="nucleotide sequence ID" value="NZ_QXDL01000040.1"/>
</dbReference>
<comment type="similarity">
    <text evidence="7">Belongs to the PINc/VapC protein family.</text>
</comment>
<evidence type="ECO:0000256" key="7">
    <source>
        <dbReference type="ARBA" id="ARBA00038093"/>
    </source>
</evidence>
<keyword evidence="3" id="KW-0540">Nuclease</keyword>
<keyword evidence="2" id="KW-1277">Toxin-antitoxin system</keyword>
<organism evidence="9 10">
    <name type="scientific">Calidithermus terrae</name>
    <dbReference type="NCBI Taxonomy" id="1408545"/>
    <lineage>
        <taxon>Bacteria</taxon>
        <taxon>Thermotogati</taxon>
        <taxon>Deinococcota</taxon>
        <taxon>Deinococci</taxon>
        <taxon>Thermales</taxon>
        <taxon>Thermaceae</taxon>
        <taxon>Calidithermus</taxon>
    </lineage>
</organism>
<dbReference type="GO" id="GO:0004519">
    <property type="term" value="F:endonuclease activity"/>
    <property type="evidence" value="ECO:0007669"/>
    <property type="project" value="UniProtKB-KW"/>
</dbReference>
<keyword evidence="6" id="KW-0460">Magnesium</keyword>
<evidence type="ECO:0000259" key="8">
    <source>
        <dbReference type="Pfam" id="PF01850"/>
    </source>
</evidence>
<dbReference type="InterPro" id="IPR029060">
    <property type="entry name" value="PIN-like_dom_sf"/>
</dbReference>
<dbReference type="EC" id="3.1.-.-" evidence="9"/>
<dbReference type="InterPro" id="IPR002716">
    <property type="entry name" value="PIN_dom"/>
</dbReference>
<dbReference type="Proteomes" id="UP000265715">
    <property type="component" value="Unassembled WGS sequence"/>
</dbReference>
<dbReference type="GO" id="GO:0016787">
    <property type="term" value="F:hydrolase activity"/>
    <property type="evidence" value="ECO:0007669"/>
    <property type="project" value="UniProtKB-KW"/>
</dbReference>
<dbReference type="SUPFAM" id="SSF88723">
    <property type="entry name" value="PIN domain-like"/>
    <property type="match status" value="1"/>
</dbReference>
<dbReference type="PANTHER" id="PTHR33653:SF1">
    <property type="entry name" value="RIBONUCLEASE VAPC2"/>
    <property type="match status" value="1"/>
</dbReference>
<comment type="cofactor">
    <cofactor evidence="1">
        <name>Mg(2+)</name>
        <dbReference type="ChEBI" id="CHEBI:18420"/>
    </cofactor>
</comment>
<name>A0A399ETY9_9DEIN</name>
<dbReference type="Pfam" id="PF01850">
    <property type="entry name" value="PIN"/>
    <property type="match status" value="1"/>
</dbReference>
<feature type="domain" description="PIN" evidence="8">
    <location>
        <begin position="3"/>
        <end position="118"/>
    </location>
</feature>
<evidence type="ECO:0000256" key="5">
    <source>
        <dbReference type="ARBA" id="ARBA00022801"/>
    </source>
</evidence>
<dbReference type="AlphaFoldDB" id="A0A399ETY9"/>
<evidence type="ECO:0000256" key="6">
    <source>
        <dbReference type="ARBA" id="ARBA00022842"/>
    </source>
</evidence>
<dbReference type="Gene3D" id="3.40.50.1010">
    <property type="entry name" value="5'-nuclease"/>
    <property type="match status" value="1"/>
</dbReference>
<accession>A0A399ETY9</accession>
<keyword evidence="5 9" id="KW-0378">Hydrolase</keyword>
<dbReference type="GO" id="GO:0046872">
    <property type="term" value="F:metal ion binding"/>
    <property type="evidence" value="ECO:0007669"/>
    <property type="project" value="UniProtKB-KW"/>
</dbReference>
<keyword evidence="4" id="KW-0479">Metal-binding</keyword>
<evidence type="ECO:0000256" key="1">
    <source>
        <dbReference type="ARBA" id="ARBA00001946"/>
    </source>
</evidence>
<protein>
    <submittedName>
        <fullName evidence="9">tRNA(fMet)-specific endonuclease VapC</fullName>
        <ecNumber evidence="9">3.1.-.-</ecNumber>
    </submittedName>
</protein>
<dbReference type="PANTHER" id="PTHR33653">
    <property type="entry name" value="RIBONUCLEASE VAPC2"/>
    <property type="match status" value="1"/>
</dbReference>
<sequence length="132" mass="14757">MKVVVDTSVWSLALRRGTVADPHVGLFRELIADGRVALLGAVRQEILSGLRHPEQFERLKTHLRAFPDLELGTDDYELAAEWFNLCRGRGVQGANTDFLICAAATRRGYAILTADKDFMSFKRFLPIALLTP</sequence>
<comment type="caution">
    <text evidence="9">The sequence shown here is derived from an EMBL/GenBank/DDBJ whole genome shotgun (WGS) entry which is preliminary data.</text>
</comment>
<proteinExistence type="inferred from homology"/>
<gene>
    <name evidence="9" type="primary">vapC_3</name>
    <name evidence="9" type="ORF">Mterra_01305</name>
</gene>
<keyword evidence="10" id="KW-1185">Reference proteome</keyword>
<evidence type="ECO:0000313" key="10">
    <source>
        <dbReference type="Proteomes" id="UP000265715"/>
    </source>
</evidence>
<evidence type="ECO:0000256" key="2">
    <source>
        <dbReference type="ARBA" id="ARBA00022649"/>
    </source>
</evidence>
<evidence type="ECO:0000256" key="3">
    <source>
        <dbReference type="ARBA" id="ARBA00022722"/>
    </source>
</evidence>
<evidence type="ECO:0000256" key="4">
    <source>
        <dbReference type="ARBA" id="ARBA00022723"/>
    </source>
</evidence>
<evidence type="ECO:0000313" key="9">
    <source>
        <dbReference type="EMBL" id="RIH86990.1"/>
    </source>
</evidence>
<keyword evidence="9" id="KW-0255">Endonuclease</keyword>
<dbReference type="EMBL" id="QXDL01000040">
    <property type="protein sequence ID" value="RIH86990.1"/>
    <property type="molecule type" value="Genomic_DNA"/>
</dbReference>